<comment type="cofactor">
    <cofactor evidence="1">
        <name>Zn(2+)</name>
        <dbReference type="ChEBI" id="CHEBI:29105"/>
    </cofactor>
</comment>
<name>A0A4V4N9G5_9NEIS</name>
<keyword evidence="3" id="KW-0378">Hydrolase</keyword>
<evidence type="ECO:0000256" key="2">
    <source>
        <dbReference type="ARBA" id="ARBA00022723"/>
    </source>
</evidence>
<dbReference type="PANTHER" id="PTHR35005:SF1">
    <property type="entry name" value="2-AMINO-5-FORMYLAMINO-6-RIBOSYLAMINOPYRIMIDIN-4(3H)-ONE 5'-MONOPHOSPHATE DEFORMYLASE"/>
    <property type="match status" value="1"/>
</dbReference>
<dbReference type="Gene3D" id="3.40.50.10310">
    <property type="entry name" value="Creatininase"/>
    <property type="match status" value="1"/>
</dbReference>
<evidence type="ECO:0000313" key="7">
    <source>
        <dbReference type="Proteomes" id="UP000308891"/>
    </source>
</evidence>
<reference evidence="6 7" key="1">
    <citation type="submission" date="2019-04" db="EMBL/GenBank/DDBJ databases">
        <title>Crenobacter sp. nov.</title>
        <authorList>
            <person name="Shi S."/>
        </authorList>
    </citation>
    <scope>NUCLEOTIDE SEQUENCE [LARGE SCALE GENOMIC DNA]</scope>
    <source>
        <strain evidence="6 7">GY 70310</strain>
    </source>
</reference>
<protein>
    <submittedName>
        <fullName evidence="6">Creatininase family protein</fullName>
    </submittedName>
</protein>
<dbReference type="InterPro" id="IPR003785">
    <property type="entry name" value="Creatininase/forma_Hydrolase"/>
</dbReference>
<comment type="caution">
    <text evidence="6">The sequence shown here is derived from an EMBL/GenBank/DDBJ whole genome shotgun (WGS) entry which is preliminary data.</text>
</comment>
<evidence type="ECO:0000256" key="4">
    <source>
        <dbReference type="ARBA" id="ARBA00022833"/>
    </source>
</evidence>
<dbReference type="GO" id="GO:0046872">
    <property type="term" value="F:metal ion binding"/>
    <property type="evidence" value="ECO:0007669"/>
    <property type="project" value="UniProtKB-KW"/>
</dbReference>
<dbReference type="EMBL" id="STGJ01000001">
    <property type="protein sequence ID" value="TIC87193.1"/>
    <property type="molecule type" value="Genomic_DNA"/>
</dbReference>
<evidence type="ECO:0000256" key="5">
    <source>
        <dbReference type="ARBA" id="ARBA00024029"/>
    </source>
</evidence>
<dbReference type="InterPro" id="IPR024087">
    <property type="entry name" value="Creatininase-like_sf"/>
</dbReference>
<dbReference type="Pfam" id="PF02633">
    <property type="entry name" value="Creatininase"/>
    <property type="match status" value="1"/>
</dbReference>
<accession>A0A4V4N9G5</accession>
<evidence type="ECO:0000313" key="6">
    <source>
        <dbReference type="EMBL" id="TIC87193.1"/>
    </source>
</evidence>
<evidence type="ECO:0000256" key="3">
    <source>
        <dbReference type="ARBA" id="ARBA00022801"/>
    </source>
</evidence>
<sequence>MKIADMNWMQVDNYLQDDDRCVLPLGSVEQHAYLSLATDALLAERVALDAAEPLGVPVFPVQSYGLAPYFSAFPGTVTLKTGTYLALVRDLLDSLARQGFRRIVIVNGHGGNAPAAALATEWMAENPEVQVKFHNWWNAPRTLAFVKACDADSSHASWMESLPFTRVSGATPPATGKPLIDFARYAVLNPELVREYIGDGNFGGAYTRPEADTERMWQIAVEETRALIEGPWR</sequence>
<keyword evidence="4" id="KW-0862">Zinc</keyword>
<dbReference type="PANTHER" id="PTHR35005">
    <property type="entry name" value="3-DEHYDRO-SCYLLO-INOSOSE HYDROLASE"/>
    <property type="match status" value="1"/>
</dbReference>
<gene>
    <name evidence="6" type="ORF">E5K04_01890</name>
</gene>
<organism evidence="6 7">
    <name type="scientific">Crenobacter intestini</name>
    <dbReference type="NCBI Taxonomy" id="2563443"/>
    <lineage>
        <taxon>Bacteria</taxon>
        <taxon>Pseudomonadati</taxon>
        <taxon>Pseudomonadota</taxon>
        <taxon>Betaproteobacteria</taxon>
        <taxon>Neisseriales</taxon>
        <taxon>Neisseriaceae</taxon>
        <taxon>Crenobacter</taxon>
    </lineage>
</organism>
<evidence type="ECO:0000256" key="1">
    <source>
        <dbReference type="ARBA" id="ARBA00001947"/>
    </source>
</evidence>
<keyword evidence="2" id="KW-0479">Metal-binding</keyword>
<comment type="similarity">
    <text evidence="5">Belongs to the creatininase superfamily.</text>
</comment>
<dbReference type="RefSeq" id="WP_136551204.1">
    <property type="nucleotide sequence ID" value="NZ_STGJ01000001.1"/>
</dbReference>
<dbReference type="OrthoDB" id="9801445at2"/>
<dbReference type="AlphaFoldDB" id="A0A4V4N9G5"/>
<dbReference type="Proteomes" id="UP000308891">
    <property type="component" value="Unassembled WGS sequence"/>
</dbReference>
<keyword evidence="7" id="KW-1185">Reference proteome</keyword>
<dbReference type="SUPFAM" id="SSF102215">
    <property type="entry name" value="Creatininase"/>
    <property type="match status" value="1"/>
</dbReference>
<dbReference type="GO" id="GO:0009231">
    <property type="term" value="P:riboflavin biosynthetic process"/>
    <property type="evidence" value="ECO:0007669"/>
    <property type="project" value="TreeGrafter"/>
</dbReference>
<dbReference type="GO" id="GO:0016811">
    <property type="term" value="F:hydrolase activity, acting on carbon-nitrogen (but not peptide) bonds, in linear amides"/>
    <property type="evidence" value="ECO:0007669"/>
    <property type="project" value="TreeGrafter"/>
</dbReference>
<proteinExistence type="inferred from homology"/>